<keyword evidence="2" id="KW-1185">Reference proteome</keyword>
<dbReference type="EMBL" id="LXQA010312214">
    <property type="protein sequence ID" value="MCI43030.1"/>
    <property type="molecule type" value="Genomic_DNA"/>
</dbReference>
<organism evidence="1 2">
    <name type="scientific">Trifolium medium</name>
    <dbReference type="NCBI Taxonomy" id="97028"/>
    <lineage>
        <taxon>Eukaryota</taxon>
        <taxon>Viridiplantae</taxon>
        <taxon>Streptophyta</taxon>
        <taxon>Embryophyta</taxon>
        <taxon>Tracheophyta</taxon>
        <taxon>Spermatophyta</taxon>
        <taxon>Magnoliopsida</taxon>
        <taxon>eudicotyledons</taxon>
        <taxon>Gunneridae</taxon>
        <taxon>Pentapetalae</taxon>
        <taxon>rosids</taxon>
        <taxon>fabids</taxon>
        <taxon>Fabales</taxon>
        <taxon>Fabaceae</taxon>
        <taxon>Papilionoideae</taxon>
        <taxon>50 kb inversion clade</taxon>
        <taxon>NPAAA clade</taxon>
        <taxon>Hologalegina</taxon>
        <taxon>IRL clade</taxon>
        <taxon>Trifolieae</taxon>
        <taxon>Trifolium</taxon>
    </lineage>
</organism>
<comment type="caution">
    <text evidence="1">The sequence shown here is derived from an EMBL/GenBank/DDBJ whole genome shotgun (WGS) entry which is preliminary data.</text>
</comment>
<accession>A0A392S4U4</accession>
<protein>
    <submittedName>
        <fullName evidence="1">Uncharacterized protein</fullName>
    </submittedName>
</protein>
<sequence length="32" mass="3849">YGRIDKQDKSFLDRPFASMLFPFIVSPERQYP</sequence>
<proteinExistence type="predicted"/>
<evidence type="ECO:0000313" key="1">
    <source>
        <dbReference type="EMBL" id="MCI43030.1"/>
    </source>
</evidence>
<evidence type="ECO:0000313" key="2">
    <source>
        <dbReference type="Proteomes" id="UP000265520"/>
    </source>
</evidence>
<name>A0A392S4U4_9FABA</name>
<reference evidence="1 2" key="1">
    <citation type="journal article" date="2018" name="Front. Plant Sci.">
        <title>Red Clover (Trifolium pratense) and Zigzag Clover (T. medium) - A Picture of Genomic Similarities and Differences.</title>
        <authorList>
            <person name="Dluhosova J."/>
            <person name="Istvanek J."/>
            <person name="Nedelnik J."/>
            <person name="Repkova J."/>
        </authorList>
    </citation>
    <scope>NUCLEOTIDE SEQUENCE [LARGE SCALE GENOMIC DNA]</scope>
    <source>
        <strain evidence="2">cv. 10/8</strain>
        <tissue evidence="1">Leaf</tissue>
    </source>
</reference>
<dbReference type="AlphaFoldDB" id="A0A392S4U4"/>
<feature type="non-terminal residue" evidence="1">
    <location>
        <position position="1"/>
    </location>
</feature>
<dbReference type="Proteomes" id="UP000265520">
    <property type="component" value="Unassembled WGS sequence"/>
</dbReference>